<comment type="caution">
    <text evidence="2">The sequence shown here is derived from an EMBL/GenBank/DDBJ whole genome shotgun (WGS) entry which is preliminary data.</text>
</comment>
<dbReference type="RefSeq" id="WP_182023372.1">
    <property type="nucleotide sequence ID" value="NZ_JACGAM010000008.1"/>
</dbReference>
<dbReference type="Proteomes" id="UP000540056">
    <property type="component" value="Unassembled WGS sequence"/>
</dbReference>
<keyword evidence="3" id="KW-1185">Reference proteome</keyword>
<dbReference type="EMBL" id="JACGAN010000008">
    <property type="protein sequence ID" value="MBA5746657.1"/>
    <property type="molecule type" value="Genomic_DNA"/>
</dbReference>
<reference evidence="2 3" key="1">
    <citation type="submission" date="2020-07" db="EMBL/GenBank/DDBJ databases">
        <title>Draft Genome Sequences of Lactobacillales Isolated from the International Space Station.</title>
        <authorList>
            <person name="Bharadwaj A.R."/>
            <person name="Singh N.K."/>
            <person name="Wood J.M."/>
            <person name="Debieu M."/>
            <person name="O'Hara N.B."/>
            <person name="Karouia F."/>
            <person name="Mason C.E."/>
            <person name="Venkateswaran K."/>
        </authorList>
    </citation>
    <scope>NUCLEOTIDE SEQUENCE [LARGE SCALE GENOMIC DNA]</scope>
    <source>
        <strain evidence="2 3">151250015-1-258-55</strain>
    </source>
</reference>
<sequence>MKFCPECGNSIEGMKFCSNCGFKVDGGGAATASNKHEILNKEETITTFSTHLFGMEDKKQNLAGKIDLSLPRVNYTLTNQRILLERKNLTTKREEIELGDIIKIDVKQGLKEKVLKIGHIVLNLNDGREVMFKQLQNPYEIKDQIRAATQNYQTRSKIDYRVDL</sequence>
<feature type="domain" description="YdbS-like PH" evidence="1">
    <location>
        <begin position="73"/>
        <end position="145"/>
    </location>
</feature>
<evidence type="ECO:0000313" key="3">
    <source>
        <dbReference type="Proteomes" id="UP000540056"/>
    </source>
</evidence>
<gene>
    <name evidence="2" type="ORF">H3232_05570</name>
</gene>
<proteinExistence type="predicted"/>
<dbReference type="Pfam" id="PF03703">
    <property type="entry name" value="bPH_2"/>
    <property type="match status" value="1"/>
</dbReference>
<organism evidence="2 3">
    <name type="scientific">Aerococcus urinaeequi</name>
    <dbReference type="NCBI Taxonomy" id="51665"/>
    <lineage>
        <taxon>Bacteria</taxon>
        <taxon>Bacillati</taxon>
        <taxon>Bacillota</taxon>
        <taxon>Bacilli</taxon>
        <taxon>Lactobacillales</taxon>
        <taxon>Aerococcaceae</taxon>
        <taxon>Aerococcus</taxon>
    </lineage>
</organism>
<name>A0ABR5ZYG3_9LACT</name>
<protein>
    <submittedName>
        <fullName evidence="2">PH domain-containing protein</fullName>
    </submittedName>
</protein>
<accession>A0ABR5ZYG3</accession>
<evidence type="ECO:0000313" key="2">
    <source>
        <dbReference type="EMBL" id="MBA5746657.1"/>
    </source>
</evidence>
<dbReference type="InterPro" id="IPR005182">
    <property type="entry name" value="YdbS-like_PH"/>
</dbReference>
<evidence type="ECO:0000259" key="1">
    <source>
        <dbReference type="Pfam" id="PF03703"/>
    </source>
</evidence>